<dbReference type="GO" id="GO:0046856">
    <property type="term" value="P:phosphatidylinositol dephosphorylation"/>
    <property type="evidence" value="ECO:0007669"/>
    <property type="project" value="InterPro"/>
</dbReference>
<dbReference type="STRING" id="1858805.M5GGR7"/>
<dbReference type="SUPFAM" id="SSF50978">
    <property type="entry name" value="WD40 repeat-like"/>
    <property type="match status" value="1"/>
</dbReference>
<dbReference type="EMBL" id="JH795855">
    <property type="protein sequence ID" value="EJU05958.1"/>
    <property type="molecule type" value="Genomic_DNA"/>
</dbReference>
<evidence type="ECO:0000313" key="4">
    <source>
        <dbReference type="Proteomes" id="UP000030653"/>
    </source>
</evidence>
<feature type="compositionally biased region" description="Low complexity" evidence="1">
    <location>
        <begin position="1"/>
        <end position="30"/>
    </location>
</feature>
<evidence type="ECO:0000313" key="3">
    <source>
        <dbReference type="EMBL" id="EJU05958.1"/>
    </source>
</evidence>
<dbReference type="OMA" id="CVFVKHK"/>
<protein>
    <submittedName>
        <fullName evidence="3">DNase I-like protein</fullName>
    </submittedName>
</protein>
<feature type="compositionally biased region" description="Acidic residues" evidence="1">
    <location>
        <begin position="286"/>
        <end position="296"/>
    </location>
</feature>
<gene>
    <name evidence="3" type="ORF">DACRYDRAFT_92168</name>
</gene>
<name>M5GGR7_DACPD</name>
<dbReference type="Pfam" id="PF22669">
    <property type="entry name" value="Exo_endo_phos2"/>
    <property type="match status" value="1"/>
</dbReference>
<feature type="compositionally biased region" description="Pro residues" evidence="1">
    <location>
        <begin position="198"/>
        <end position="214"/>
    </location>
</feature>
<organism evidence="3 4">
    <name type="scientific">Dacryopinax primogenitus (strain DJM 731)</name>
    <name type="common">Brown rot fungus</name>
    <dbReference type="NCBI Taxonomy" id="1858805"/>
    <lineage>
        <taxon>Eukaryota</taxon>
        <taxon>Fungi</taxon>
        <taxon>Dikarya</taxon>
        <taxon>Basidiomycota</taxon>
        <taxon>Agaricomycotina</taxon>
        <taxon>Dacrymycetes</taxon>
        <taxon>Dacrymycetales</taxon>
        <taxon>Dacrymycetaceae</taxon>
        <taxon>Dacryopinax</taxon>
    </lineage>
</organism>
<feature type="region of interest" description="Disordered" evidence="1">
    <location>
        <begin position="1"/>
        <end position="338"/>
    </location>
</feature>
<feature type="domain" description="Inositol polyphosphate-related phosphatase" evidence="2">
    <location>
        <begin position="711"/>
        <end position="1056"/>
    </location>
</feature>
<evidence type="ECO:0000256" key="1">
    <source>
        <dbReference type="SAM" id="MobiDB-lite"/>
    </source>
</evidence>
<dbReference type="OrthoDB" id="2248459at2759"/>
<dbReference type="InterPro" id="IPR036691">
    <property type="entry name" value="Endo/exonu/phosph_ase_sf"/>
</dbReference>
<dbReference type="InterPro" id="IPR036322">
    <property type="entry name" value="WD40_repeat_dom_sf"/>
</dbReference>
<dbReference type="Gene3D" id="3.60.10.10">
    <property type="entry name" value="Endonuclease/exonuclease/phosphatase"/>
    <property type="match status" value="1"/>
</dbReference>
<evidence type="ECO:0000259" key="2">
    <source>
        <dbReference type="SMART" id="SM00128"/>
    </source>
</evidence>
<dbReference type="InterPro" id="IPR000300">
    <property type="entry name" value="IPPc"/>
</dbReference>
<feature type="compositionally biased region" description="Low complexity" evidence="1">
    <location>
        <begin position="247"/>
        <end position="262"/>
    </location>
</feature>
<feature type="region of interest" description="Disordered" evidence="1">
    <location>
        <begin position="516"/>
        <end position="537"/>
    </location>
</feature>
<feature type="compositionally biased region" description="Pro residues" evidence="1">
    <location>
        <begin position="98"/>
        <end position="108"/>
    </location>
</feature>
<dbReference type="PANTHER" id="PTHR11200:SF240">
    <property type="entry name" value="INOSITOL POLYPHOSPHATE 5-PHOSPHATASE C9G1.10C-RELATED"/>
    <property type="match status" value="1"/>
</dbReference>
<dbReference type="InterPro" id="IPR015943">
    <property type="entry name" value="WD40/YVTN_repeat-like_dom_sf"/>
</dbReference>
<dbReference type="RefSeq" id="XP_040632852.1">
    <property type="nucleotide sequence ID" value="XM_040777048.1"/>
</dbReference>
<accession>M5GGR7</accession>
<dbReference type="SUPFAM" id="SSF56219">
    <property type="entry name" value="DNase I-like"/>
    <property type="match status" value="1"/>
</dbReference>
<proteinExistence type="predicted"/>
<feature type="compositionally biased region" description="Low complexity" evidence="1">
    <location>
        <begin position="150"/>
        <end position="173"/>
    </location>
</feature>
<dbReference type="InterPro" id="IPR046985">
    <property type="entry name" value="IP5"/>
</dbReference>
<dbReference type="PANTHER" id="PTHR11200">
    <property type="entry name" value="INOSITOL 5-PHOSPHATASE"/>
    <property type="match status" value="1"/>
</dbReference>
<dbReference type="HOGENOM" id="CLU_002027_0_0_1"/>
<dbReference type="SMART" id="SM00128">
    <property type="entry name" value="IPPc"/>
    <property type="match status" value="1"/>
</dbReference>
<dbReference type="GO" id="GO:0004439">
    <property type="term" value="F:phosphatidylinositol-4,5-bisphosphate 5-phosphatase activity"/>
    <property type="evidence" value="ECO:0007669"/>
    <property type="project" value="TreeGrafter"/>
</dbReference>
<dbReference type="Gene3D" id="2.130.10.10">
    <property type="entry name" value="YVTN repeat-like/Quinoprotein amine dehydrogenase"/>
    <property type="match status" value="1"/>
</dbReference>
<dbReference type="GeneID" id="63692110"/>
<sequence length="1098" mass="120090">MGLPQRSPSSRSLSPVPRSSSAPSVSAPRAIPNGSLFHESTVPEHGPFTESPPPLPARPGGAPLTDELGRRLPPSAPPSSSMSLRHRPTVSTSAVPARGPPPSVPPRPSTSNKISPVLRPEVLSSEAPPLPSRPRISPISSTEDPSTIHGSGSNSSVVASPSSSSGGTPSQGVAPPLPLRKVNPPLPVSGTSLGLSPETPPSIPRMPRSVPPMHPAIEKRQASLHESSTSPPPAPNPVPAHTPPPTRAVDLLSSLIPSSSLPHLPPPSRSIPNSIRAPKREKSGDDDSESEEEYENGDLLSPPGASGSSVHLPVPGTGLRRGIEDMPDTTHSNRRPPHMFVDQRSFPARSHLNQWPVVAMAGSFVVVANWGLTVYDIDKSDTENTVALSVSLEETGLEWRVKEPRVTAVEFRPGAIKEEDGRYAWCGTKDGHLWELDLWTGRITETRSQAHSSAVTHIFRHQRSMITIEESGKMFVFDSDEASGMGAPQMSMNPRLIRIGEKQTFAKVLGKHGEVWTSEGSGPGTVGGAKSLSSTPTKGPTIRIYDIRSQENGGVPYRTIVCPEPLGAVTTGCILPTQPDTVYLGHEGGCLSIWSLADEEPKFITGVKIGPTDILALEGVTNRLWIGNRQGIIAAYDVAPWPWKLTNLWRAHGDNPVSKLMVDVIGIERNQRLAVLSMGKDEKVRIWDGLLTYHWINDELLKREEQFSTFRPINVLLCTWNVDAAKPEMLTGTPDNATFFEQVLHSVNAPDIIVFSFQELIDLDNRKLTAKTVLLGGGKRSDGGISDKVSSRYRLWYEKLVYAVRVAMPAEQPYVPILTENLVGLFTCVFARASEKSSFKDVHITTVKRGMGGMYGNKGAIVARFTVDDSSLCFINCHLAAGQRHVRERNTDVAAVMEDKTLLPESEIADDDNLAYGGGGDGTMALDHEICFLNGDLNYRIDQRRDTVITNIKNDSHADLLAHDQLQKELKNNPGFRLRGFREAPITFKPTYKYDRRSDDYDSSGKQRTPAWCDRILFRCRDPKRIEPLAYKRLEPNISDHRPVVGVFRVTVKSLTHELRQKVKQQLLEEWKAELSKTLGLAVEAYGQQGLLVNTQAH</sequence>
<keyword evidence="4" id="KW-1185">Reference proteome</keyword>
<dbReference type="AlphaFoldDB" id="M5GGR7"/>
<dbReference type="Proteomes" id="UP000030653">
    <property type="component" value="Unassembled WGS sequence"/>
</dbReference>
<feature type="compositionally biased region" description="Pro residues" evidence="1">
    <location>
        <begin position="230"/>
        <end position="246"/>
    </location>
</feature>
<reference evidence="3 4" key="1">
    <citation type="journal article" date="2012" name="Science">
        <title>The Paleozoic origin of enzymatic lignin decomposition reconstructed from 31 fungal genomes.</title>
        <authorList>
            <person name="Floudas D."/>
            <person name="Binder M."/>
            <person name="Riley R."/>
            <person name="Barry K."/>
            <person name="Blanchette R.A."/>
            <person name="Henrissat B."/>
            <person name="Martinez A.T."/>
            <person name="Otillar R."/>
            <person name="Spatafora J.W."/>
            <person name="Yadav J.S."/>
            <person name="Aerts A."/>
            <person name="Benoit I."/>
            <person name="Boyd A."/>
            <person name="Carlson A."/>
            <person name="Copeland A."/>
            <person name="Coutinho P.M."/>
            <person name="de Vries R.P."/>
            <person name="Ferreira P."/>
            <person name="Findley K."/>
            <person name="Foster B."/>
            <person name="Gaskell J."/>
            <person name="Glotzer D."/>
            <person name="Gorecki P."/>
            <person name="Heitman J."/>
            <person name="Hesse C."/>
            <person name="Hori C."/>
            <person name="Igarashi K."/>
            <person name="Jurgens J.A."/>
            <person name="Kallen N."/>
            <person name="Kersten P."/>
            <person name="Kohler A."/>
            <person name="Kuees U."/>
            <person name="Kumar T.K.A."/>
            <person name="Kuo A."/>
            <person name="LaButti K."/>
            <person name="Larrondo L.F."/>
            <person name="Lindquist E."/>
            <person name="Ling A."/>
            <person name="Lombard V."/>
            <person name="Lucas S."/>
            <person name="Lundell T."/>
            <person name="Martin R."/>
            <person name="McLaughlin D.J."/>
            <person name="Morgenstern I."/>
            <person name="Morin E."/>
            <person name="Murat C."/>
            <person name="Nagy L.G."/>
            <person name="Nolan M."/>
            <person name="Ohm R.A."/>
            <person name="Patyshakuliyeva A."/>
            <person name="Rokas A."/>
            <person name="Ruiz-Duenas F.J."/>
            <person name="Sabat G."/>
            <person name="Salamov A."/>
            <person name="Samejima M."/>
            <person name="Schmutz J."/>
            <person name="Slot J.C."/>
            <person name="St John F."/>
            <person name="Stenlid J."/>
            <person name="Sun H."/>
            <person name="Sun S."/>
            <person name="Syed K."/>
            <person name="Tsang A."/>
            <person name="Wiebenga A."/>
            <person name="Young D."/>
            <person name="Pisabarro A."/>
            <person name="Eastwood D.C."/>
            <person name="Martin F."/>
            <person name="Cullen D."/>
            <person name="Grigoriev I.V."/>
            <person name="Hibbett D.S."/>
        </authorList>
    </citation>
    <scope>NUCLEOTIDE SEQUENCE [LARGE SCALE GENOMIC DNA]</scope>
    <source>
        <strain evidence="3 4">DJM-731 SS1</strain>
    </source>
</reference>